<sequence length="618" mass="70907">MGEVISMRSRSEKNKPSYSTFQNVSYLIKNLWRWDKKLFFVAFIQIPIIVAIPLLGIYIPKVVIDSVTRKSSIAALFISLWATVLCMVILNILLNSLRSLSMFKSIAYRMKYSGLITEKTLDTDFENIDGPSGQERIEKACTSVDSNDSATEAIIMVLIELFSNLIGFIVYSKIISKINPLIVMFLVFSSIINYLVGRYVNNYEHRNKANITPIQMKLRYVINWAGDFKAAKDMRLYNMFPWLKEMFSRLKKQKLYYRRKNIYRRCFSNFVDGSLIFLRDGITYGFLIYSVLYRDMPIGDFVLYFGAVSGFSTWLSGIIKNYNSLNSISLDVCDLREYLELEDNKNRKQGDKLPDSYELPLDIELRNLYYKYPGAEDYTIKGINVHIKKGEKIALVGVNGAGKSTLVKIICGLYTPNKGEILINGKNIELYNRDEYYSLISVVFQDIHLLPLSIEKNIALKSAEEISFKEIDRVIKMAGLSRKIDSLEKGKDTLLVKSIYDEAIDLSGGEMQKLMLARALYKNSPIIILDEPTAALDPLAESEIYEKYNELTKGSTSIFISHRLSSTRFCDRILFIGEGNILEEGSHEELMSKGGQYKKMYDMQSYYYKESVGDEKYA</sequence>
<dbReference type="InterPro" id="IPR027417">
    <property type="entry name" value="P-loop_NTPase"/>
</dbReference>
<evidence type="ECO:0000256" key="7">
    <source>
        <dbReference type="SAM" id="Phobius"/>
    </source>
</evidence>
<protein>
    <recommendedName>
        <fullName evidence="8">ABC transporter domain-containing protein</fullName>
    </recommendedName>
</protein>
<keyword evidence="5 7" id="KW-1133">Transmembrane helix</keyword>
<comment type="subcellular location">
    <subcellularLocation>
        <location evidence="1">Cell membrane</location>
        <topology evidence="1">Multi-pass membrane protein</topology>
    </subcellularLocation>
</comment>
<gene>
    <name evidence="9" type="ORF">C1I91_16665</name>
</gene>
<dbReference type="InterPro" id="IPR039421">
    <property type="entry name" value="Type_1_exporter"/>
</dbReference>
<dbReference type="Gene3D" id="3.40.50.300">
    <property type="entry name" value="P-loop containing nucleotide triphosphate hydrolases"/>
    <property type="match status" value="1"/>
</dbReference>
<feature type="transmembrane region" description="Helical" evidence="7">
    <location>
        <begin position="266"/>
        <end position="289"/>
    </location>
</feature>
<dbReference type="GO" id="GO:0005524">
    <property type="term" value="F:ATP binding"/>
    <property type="evidence" value="ECO:0007669"/>
    <property type="project" value="UniProtKB-KW"/>
</dbReference>
<keyword evidence="2 7" id="KW-0812">Transmembrane</keyword>
<dbReference type="OrthoDB" id="2328604at2"/>
<dbReference type="InterPro" id="IPR003439">
    <property type="entry name" value="ABC_transporter-like_ATP-bd"/>
</dbReference>
<reference evidence="9 10" key="1">
    <citation type="submission" date="2018-01" db="EMBL/GenBank/DDBJ databases">
        <title>Genome Sequencing and Assembly of Anaerobacter polyendosporus strain CT4.</title>
        <authorList>
            <person name="Tachaapaikoon C."/>
            <person name="Sutheeworapong S."/>
            <person name="Jenjaroenpun P."/>
            <person name="Wongsurawat T."/>
            <person name="Nookeaw I."/>
            <person name="Cheawchanlertfa P."/>
            <person name="Kosugi A."/>
            <person name="Cheevadhanarak S."/>
            <person name="Ratanakhanokchai K."/>
        </authorList>
    </citation>
    <scope>NUCLEOTIDE SEQUENCE [LARGE SCALE GENOMIC DNA]</scope>
    <source>
        <strain evidence="9 10">CT4</strain>
    </source>
</reference>
<dbReference type="InterPro" id="IPR017871">
    <property type="entry name" value="ABC_transporter-like_CS"/>
</dbReference>
<dbReference type="InterPro" id="IPR036640">
    <property type="entry name" value="ABC1_TM_sf"/>
</dbReference>
<evidence type="ECO:0000256" key="1">
    <source>
        <dbReference type="ARBA" id="ARBA00004651"/>
    </source>
</evidence>
<name>A0A410DVR6_9CLOT</name>
<dbReference type="Proteomes" id="UP000286268">
    <property type="component" value="Chromosome"/>
</dbReference>
<keyword evidence="10" id="KW-1185">Reference proteome</keyword>
<dbReference type="EMBL" id="CP025746">
    <property type="protein sequence ID" value="QAA33137.1"/>
    <property type="molecule type" value="Genomic_DNA"/>
</dbReference>
<evidence type="ECO:0000256" key="3">
    <source>
        <dbReference type="ARBA" id="ARBA00022741"/>
    </source>
</evidence>
<dbReference type="SMART" id="SM00382">
    <property type="entry name" value="AAA"/>
    <property type="match status" value="1"/>
</dbReference>
<dbReference type="SUPFAM" id="SSF90123">
    <property type="entry name" value="ABC transporter transmembrane region"/>
    <property type="match status" value="1"/>
</dbReference>
<feature type="transmembrane region" description="Helical" evidence="7">
    <location>
        <begin position="38"/>
        <end position="59"/>
    </location>
</feature>
<dbReference type="InterPro" id="IPR003593">
    <property type="entry name" value="AAA+_ATPase"/>
</dbReference>
<accession>A0A410DVR6</accession>
<dbReference type="Gene3D" id="1.20.1560.10">
    <property type="entry name" value="ABC transporter type 1, transmembrane domain"/>
    <property type="match status" value="1"/>
</dbReference>
<dbReference type="PROSITE" id="PS00211">
    <property type="entry name" value="ABC_TRANSPORTER_1"/>
    <property type="match status" value="1"/>
</dbReference>
<dbReference type="GO" id="GO:0015421">
    <property type="term" value="F:ABC-type oligopeptide transporter activity"/>
    <property type="evidence" value="ECO:0007669"/>
    <property type="project" value="TreeGrafter"/>
</dbReference>
<evidence type="ECO:0000256" key="5">
    <source>
        <dbReference type="ARBA" id="ARBA00022989"/>
    </source>
</evidence>
<evidence type="ECO:0000256" key="4">
    <source>
        <dbReference type="ARBA" id="ARBA00022840"/>
    </source>
</evidence>
<dbReference type="Pfam" id="PF00005">
    <property type="entry name" value="ABC_tran"/>
    <property type="match status" value="1"/>
</dbReference>
<dbReference type="KEGG" id="cmah:C1I91_16665"/>
<dbReference type="PANTHER" id="PTHR43394">
    <property type="entry name" value="ATP-DEPENDENT PERMEASE MDL1, MITOCHONDRIAL"/>
    <property type="match status" value="1"/>
</dbReference>
<keyword evidence="4" id="KW-0067">ATP-binding</keyword>
<dbReference type="CDD" id="cd03228">
    <property type="entry name" value="ABCC_MRP_Like"/>
    <property type="match status" value="1"/>
</dbReference>
<proteinExistence type="predicted"/>
<feature type="domain" description="ABC transporter" evidence="8">
    <location>
        <begin position="363"/>
        <end position="603"/>
    </location>
</feature>
<evidence type="ECO:0000313" key="10">
    <source>
        <dbReference type="Proteomes" id="UP000286268"/>
    </source>
</evidence>
<dbReference type="GO" id="GO:0005886">
    <property type="term" value="C:plasma membrane"/>
    <property type="evidence" value="ECO:0007669"/>
    <property type="project" value="UniProtKB-SubCell"/>
</dbReference>
<feature type="transmembrane region" description="Helical" evidence="7">
    <location>
        <begin position="178"/>
        <end position="196"/>
    </location>
</feature>
<dbReference type="PANTHER" id="PTHR43394:SF1">
    <property type="entry name" value="ATP-BINDING CASSETTE SUB-FAMILY B MEMBER 10, MITOCHONDRIAL"/>
    <property type="match status" value="1"/>
</dbReference>
<dbReference type="AlphaFoldDB" id="A0A410DVR6"/>
<keyword evidence="3" id="KW-0547">Nucleotide-binding</keyword>
<dbReference type="PROSITE" id="PS50893">
    <property type="entry name" value="ABC_TRANSPORTER_2"/>
    <property type="match status" value="1"/>
</dbReference>
<organism evidence="9 10">
    <name type="scientific">Clostridium manihotivorum</name>
    <dbReference type="NCBI Taxonomy" id="2320868"/>
    <lineage>
        <taxon>Bacteria</taxon>
        <taxon>Bacillati</taxon>
        <taxon>Bacillota</taxon>
        <taxon>Clostridia</taxon>
        <taxon>Eubacteriales</taxon>
        <taxon>Clostridiaceae</taxon>
        <taxon>Clostridium</taxon>
    </lineage>
</organism>
<feature type="transmembrane region" description="Helical" evidence="7">
    <location>
        <begin position="153"/>
        <end position="172"/>
    </location>
</feature>
<evidence type="ECO:0000313" key="9">
    <source>
        <dbReference type="EMBL" id="QAA33137.1"/>
    </source>
</evidence>
<feature type="transmembrane region" description="Helical" evidence="7">
    <location>
        <begin position="71"/>
        <end position="94"/>
    </location>
</feature>
<dbReference type="GO" id="GO:0016887">
    <property type="term" value="F:ATP hydrolysis activity"/>
    <property type="evidence" value="ECO:0007669"/>
    <property type="project" value="InterPro"/>
</dbReference>
<evidence type="ECO:0000256" key="2">
    <source>
        <dbReference type="ARBA" id="ARBA00022692"/>
    </source>
</evidence>
<dbReference type="SUPFAM" id="SSF52540">
    <property type="entry name" value="P-loop containing nucleoside triphosphate hydrolases"/>
    <property type="match status" value="1"/>
</dbReference>
<evidence type="ECO:0000259" key="8">
    <source>
        <dbReference type="PROSITE" id="PS50893"/>
    </source>
</evidence>
<evidence type="ECO:0000256" key="6">
    <source>
        <dbReference type="ARBA" id="ARBA00023136"/>
    </source>
</evidence>
<keyword evidence="6 7" id="KW-0472">Membrane</keyword>